<evidence type="ECO:0000256" key="1">
    <source>
        <dbReference type="ARBA" id="ARBA00010014"/>
    </source>
</evidence>
<keyword evidence="4 6" id="KW-0687">Ribonucleoprotein</keyword>
<evidence type="ECO:0000256" key="2">
    <source>
        <dbReference type="ARBA" id="ARBA00011458"/>
    </source>
</evidence>
<dbReference type="GO" id="GO:0022627">
    <property type="term" value="C:cytosolic small ribosomal subunit"/>
    <property type="evidence" value="ECO:0007669"/>
    <property type="project" value="TreeGrafter"/>
</dbReference>
<evidence type="ECO:0000313" key="8">
    <source>
        <dbReference type="Proteomes" id="UP000029980"/>
    </source>
</evidence>
<evidence type="ECO:0000256" key="3">
    <source>
        <dbReference type="ARBA" id="ARBA00022980"/>
    </source>
</evidence>
<organism evidence="7 8">
    <name type="scientific">Thermococcus eurythermalis</name>
    <dbReference type="NCBI Taxonomy" id="1505907"/>
    <lineage>
        <taxon>Archaea</taxon>
        <taxon>Methanobacteriati</taxon>
        <taxon>Methanobacteriota</taxon>
        <taxon>Thermococci</taxon>
        <taxon>Thermococcales</taxon>
        <taxon>Thermococcaceae</taxon>
        <taxon>Thermococcus</taxon>
    </lineage>
</organism>
<dbReference type="KEGG" id="teu:TEU_10085"/>
<keyword evidence="8" id="KW-1185">Reference proteome</keyword>
<reference evidence="7 8" key="1">
    <citation type="journal article" date="2015" name="Int. J. Syst. Evol. Microbiol.">
        <title>Thermococcus eurythermalis sp. nov., a conditional piezophilic hyperthermophilic archaeon with a wide temperature range isolated from an oil-immersed chimney in the Guaymas Basin.</title>
        <authorList>
            <person name="Zhao W."/>
            <person name="Zeng X."/>
            <person name="Xiao X."/>
        </authorList>
    </citation>
    <scope>NUCLEOTIDE SEQUENCE [LARGE SCALE GENOMIC DNA]</scope>
    <source>
        <strain evidence="7 8">A501</strain>
    </source>
</reference>
<dbReference type="InterPro" id="IPR036388">
    <property type="entry name" value="WH-like_DNA-bd_sf"/>
</dbReference>
<dbReference type="Gene3D" id="1.10.10.10">
    <property type="entry name" value="Winged helix-like DNA-binding domain superfamily/Winged helix DNA-binding domain"/>
    <property type="match status" value="1"/>
</dbReference>
<comment type="subunit">
    <text evidence="2 6">Part of the 30S ribosomal subunit.</text>
</comment>
<dbReference type="Pfam" id="PF01090">
    <property type="entry name" value="Ribosomal_S19e"/>
    <property type="match status" value="1"/>
</dbReference>
<dbReference type="GO" id="GO:0003735">
    <property type="term" value="F:structural constituent of ribosome"/>
    <property type="evidence" value="ECO:0007669"/>
    <property type="project" value="InterPro"/>
</dbReference>
<dbReference type="SMART" id="SM01413">
    <property type="entry name" value="Ribosomal_S19e"/>
    <property type="match status" value="1"/>
</dbReference>
<dbReference type="PANTHER" id="PTHR11710">
    <property type="entry name" value="40S RIBOSOMAL PROTEIN S19"/>
    <property type="match status" value="1"/>
</dbReference>
<dbReference type="InterPro" id="IPR036390">
    <property type="entry name" value="WH_DNA-bd_sf"/>
</dbReference>
<accession>A0A097QW00</accession>
<dbReference type="InterPro" id="IPR001266">
    <property type="entry name" value="Ribosomal_eS19"/>
</dbReference>
<name>A0A097QW00_9EURY</name>
<protein>
    <recommendedName>
        <fullName evidence="5 6">Small ribosomal subunit protein eS19</fullName>
    </recommendedName>
</protein>
<dbReference type="NCBIfam" id="NF006811">
    <property type="entry name" value="PRK09333.1"/>
    <property type="match status" value="1"/>
</dbReference>
<proteinExistence type="inferred from homology"/>
<evidence type="ECO:0000256" key="4">
    <source>
        <dbReference type="ARBA" id="ARBA00023274"/>
    </source>
</evidence>
<dbReference type="STRING" id="1505907.TEU_10085"/>
<dbReference type="HAMAP" id="MF_01474">
    <property type="entry name" value="Ribosomal_eS19"/>
    <property type="match status" value="1"/>
</dbReference>
<dbReference type="RefSeq" id="WP_050003618.1">
    <property type="nucleotide sequence ID" value="NZ_CP008887.1"/>
</dbReference>
<dbReference type="HOGENOM" id="CLU_108559_1_0_2"/>
<evidence type="ECO:0000256" key="5">
    <source>
        <dbReference type="ARBA" id="ARBA00035143"/>
    </source>
</evidence>
<dbReference type="SUPFAM" id="SSF46785">
    <property type="entry name" value="Winged helix' DNA-binding domain"/>
    <property type="match status" value="1"/>
</dbReference>
<dbReference type="GeneID" id="25153780"/>
<dbReference type="FunFam" id="1.10.10.10:FF:000449">
    <property type="entry name" value="30S ribosomal protein S19e"/>
    <property type="match status" value="1"/>
</dbReference>
<dbReference type="GO" id="GO:0003723">
    <property type="term" value="F:RNA binding"/>
    <property type="evidence" value="ECO:0007669"/>
    <property type="project" value="TreeGrafter"/>
</dbReference>
<dbReference type="AlphaFoldDB" id="A0A097QW00"/>
<evidence type="ECO:0000256" key="6">
    <source>
        <dbReference type="HAMAP-Rule" id="MF_01474"/>
    </source>
</evidence>
<dbReference type="OrthoDB" id="371836at2157"/>
<comment type="similarity">
    <text evidence="1 6">Belongs to the eukaryotic ribosomal protein eS19 family.</text>
</comment>
<keyword evidence="3 6" id="KW-0689">Ribosomal protein</keyword>
<gene>
    <name evidence="6" type="primary">rps19e</name>
    <name evidence="7" type="ORF">TEU_10085</name>
</gene>
<dbReference type="GO" id="GO:0000028">
    <property type="term" value="P:ribosomal small subunit assembly"/>
    <property type="evidence" value="ECO:0007669"/>
    <property type="project" value="TreeGrafter"/>
</dbReference>
<dbReference type="InterPro" id="IPR018277">
    <property type="entry name" value="Ribosomal_eS19_CS"/>
</dbReference>
<comment type="function">
    <text evidence="6">May be involved in maturation of the 30S ribosomal subunit.</text>
</comment>
<dbReference type="Proteomes" id="UP000029980">
    <property type="component" value="Chromosome"/>
</dbReference>
<evidence type="ECO:0000313" key="7">
    <source>
        <dbReference type="EMBL" id="AIU70653.1"/>
    </source>
</evidence>
<dbReference type="PROSITE" id="PS00628">
    <property type="entry name" value="RIBOSOMAL_S19E"/>
    <property type="match status" value="1"/>
</dbReference>
<dbReference type="InterPro" id="IPR027548">
    <property type="entry name" value="Ribosomal_eS19_archaeal"/>
</dbReference>
<sequence length="150" mass="17286">MATVYDVPGDLLVERVAQALKEIEEIKPPEWAPFVKTGRHKERLPEQDDWWYYRVASILRKVYIDGPVGIERLRTWYGGRKNRGHAPEHFYKAGGSIIRKALQQLEAAGFVQKVPGEGRVITPKGQSFLDKIATELKKELEEQIPELKKY</sequence>
<dbReference type="EMBL" id="CP008887">
    <property type="protein sequence ID" value="AIU70653.1"/>
    <property type="molecule type" value="Genomic_DNA"/>
</dbReference>
<dbReference type="GO" id="GO:0006412">
    <property type="term" value="P:translation"/>
    <property type="evidence" value="ECO:0007669"/>
    <property type="project" value="UniProtKB-UniRule"/>
</dbReference>
<dbReference type="PANTHER" id="PTHR11710:SF0">
    <property type="entry name" value="40S RIBOSOMAL PROTEIN S19"/>
    <property type="match status" value="1"/>
</dbReference>